<evidence type="ECO:0000256" key="2">
    <source>
        <dbReference type="ARBA" id="ARBA00022989"/>
    </source>
</evidence>
<organism evidence="8 9">
    <name type="scientific">Lactobacillus colini</name>
    <dbReference type="NCBI Taxonomy" id="1819254"/>
    <lineage>
        <taxon>Bacteria</taxon>
        <taxon>Bacillati</taxon>
        <taxon>Bacillota</taxon>
        <taxon>Bacilli</taxon>
        <taxon>Lactobacillales</taxon>
        <taxon>Lactobacillaceae</taxon>
        <taxon>Lactobacillus</taxon>
    </lineage>
</organism>
<dbReference type="EMBL" id="JAGGLU010000004">
    <property type="protein sequence ID" value="MBP2057826.1"/>
    <property type="molecule type" value="Genomic_DNA"/>
</dbReference>
<protein>
    <recommendedName>
        <fullName evidence="6">Septation ring formation regulator EzrA</fullName>
    </recommendedName>
</protein>
<dbReference type="Proteomes" id="UP001519292">
    <property type="component" value="Unassembled WGS sequence"/>
</dbReference>
<feature type="topological domain" description="Extracellular" evidence="6">
    <location>
        <begin position="1"/>
        <end position="7"/>
    </location>
</feature>
<feature type="topological domain" description="Cytoplasmic" evidence="6">
    <location>
        <begin position="27"/>
        <end position="580"/>
    </location>
</feature>
<evidence type="ECO:0000256" key="5">
    <source>
        <dbReference type="ARBA" id="ARBA00023210"/>
    </source>
</evidence>
<keyword evidence="6" id="KW-0132">Cell division</keyword>
<evidence type="ECO:0000256" key="7">
    <source>
        <dbReference type="SAM" id="Phobius"/>
    </source>
</evidence>
<evidence type="ECO:0000256" key="1">
    <source>
        <dbReference type="ARBA" id="ARBA00022692"/>
    </source>
</evidence>
<dbReference type="HAMAP" id="MF_00728">
    <property type="entry name" value="EzrA"/>
    <property type="match status" value="1"/>
</dbReference>
<comment type="caution">
    <text evidence="8">The sequence shown here is derived from an EMBL/GenBank/DDBJ whole genome shotgun (WGS) entry which is preliminary data.</text>
</comment>
<keyword evidence="2 6" id="KW-1133">Transmembrane helix</keyword>
<accession>A0ABS4MEQ6</accession>
<feature type="coiled-coil region" evidence="6">
    <location>
        <begin position="170"/>
        <end position="223"/>
    </location>
</feature>
<evidence type="ECO:0000256" key="4">
    <source>
        <dbReference type="ARBA" id="ARBA00023136"/>
    </source>
</evidence>
<keyword evidence="3 6" id="KW-0175">Coiled coil</keyword>
<keyword evidence="9" id="KW-1185">Reference proteome</keyword>
<sequence>MSSGLSITIIVIIIAIIVAVTTAVVINKSNTNKLDKVERDSADLNDASIKEDIKRLDKMDLAGKSLATFNEWKKTYDSVETQDVATLHQLLERGVAENARYSLFKAKKTASEAQELSLRAHKNLKESKKVFTELLESNHDNQVQYASLLKEYQEMRKEVLAKSYNYEVALDKIEDKLTTMESKFDSVKNLSAQGDHVEAKRVLNQIDEELRLLKKQLPKIKELDNDLKNTFPEQLEEINDTYKKMVKEKYKIKEVNILDEVKNIYDQIDKNFTTLGEMNIDSANKNNEIIASQIDNLYSILTKEFKARPFVDKNQDKIVELLGHSAHNSSQLVTKLQHIDESYELTHGELQEAKTLESEVNHLNVEFGTDCQKIADGEGVYSEIQNKWLDLLKKLEEIDQREKQISQDVDGLFDAEAVANDSIEKFKQEVSLIYRKLERRSLPGKPESFVQMYTLVVNEITKTSNELKQVRINMEHISDELIQIQEDIERLKKEAEEILSSADLVELTMQYSNKFLNDPEIKKARKETYNLYQNEYEYQEALDTIATAIEKSEPGSFQRLEQEYYADKKERELAEQEDDE</sequence>
<keyword evidence="5 6" id="KW-0717">Septation</keyword>
<evidence type="ECO:0000256" key="3">
    <source>
        <dbReference type="ARBA" id="ARBA00023054"/>
    </source>
</evidence>
<name>A0ABS4MEQ6_9LACO</name>
<comment type="similarity">
    <text evidence="6">Belongs to the EzrA family.</text>
</comment>
<keyword evidence="4 6" id="KW-0472">Membrane</keyword>
<reference evidence="8 9" key="1">
    <citation type="submission" date="2021-03" db="EMBL/GenBank/DDBJ databases">
        <title>Genomic Encyclopedia of Type Strains, Phase IV (KMG-IV): sequencing the most valuable type-strain genomes for metagenomic binning, comparative biology and taxonomic classification.</title>
        <authorList>
            <person name="Goeker M."/>
        </authorList>
    </citation>
    <scope>NUCLEOTIDE SEQUENCE [LARGE SCALE GENOMIC DNA]</scope>
    <source>
        <strain evidence="8 9">DSM 101872</strain>
    </source>
</reference>
<comment type="function">
    <text evidence="6">Negative regulator of FtsZ ring formation; modulates the frequency and position of FtsZ ring formation. Inhibits FtsZ ring formation at polar sites. Interacts either with FtsZ or with one of its binding partners to promote depolymerization.</text>
</comment>
<evidence type="ECO:0000313" key="8">
    <source>
        <dbReference type="EMBL" id="MBP2057826.1"/>
    </source>
</evidence>
<evidence type="ECO:0000256" key="6">
    <source>
        <dbReference type="HAMAP-Rule" id="MF_00728"/>
    </source>
</evidence>
<evidence type="ECO:0000313" key="9">
    <source>
        <dbReference type="Proteomes" id="UP001519292"/>
    </source>
</evidence>
<dbReference type="RefSeq" id="WP_209686563.1">
    <property type="nucleotide sequence ID" value="NZ_JAGGLU010000004.1"/>
</dbReference>
<dbReference type="Pfam" id="PF06160">
    <property type="entry name" value="EzrA"/>
    <property type="match status" value="1"/>
</dbReference>
<keyword evidence="6" id="KW-0131">Cell cycle</keyword>
<gene>
    <name evidence="6" type="primary">ezrA</name>
    <name evidence="8" type="ORF">J2Z60_000998</name>
</gene>
<keyword evidence="1 6" id="KW-0812">Transmembrane</keyword>
<feature type="coiled-coil region" evidence="6">
    <location>
        <begin position="460"/>
        <end position="508"/>
    </location>
</feature>
<proteinExistence type="inferred from homology"/>
<keyword evidence="6" id="KW-1003">Cell membrane</keyword>
<feature type="transmembrane region" description="Helical" evidence="7">
    <location>
        <begin position="6"/>
        <end position="26"/>
    </location>
</feature>
<dbReference type="NCBIfam" id="NF003409">
    <property type="entry name" value="PRK04778.1-3"/>
    <property type="match status" value="1"/>
</dbReference>
<comment type="subcellular location">
    <subcellularLocation>
        <location evidence="6">Cell membrane</location>
        <topology evidence="6">Single-pass membrane protein</topology>
    </subcellularLocation>
    <text evidence="6">Colocalized with FtsZ to the nascent septal site.</text>
</comment>
<dbReference type="InterPro" id="IPR010379">
    <property type="entry name" value="EzrA"/>
</dbReference>